<dbReference type="EMBL" id="CP141614">
    <property type="protein sequence ID" value="WRP13666.1"/>
    <property type="molecule type" value="Genomic_DNA"/>
</dbReference>
<dbReference type="InterPro" id="IPR008972">
    <property type="entry name" value="Cupredoxin"/>
</dbReference>
<dbReference type="Pfam" id="PF13473">
    <property type="entry name" value="Cupredoxin_1"/>
    <property type="match status" value="1"/>
</dbReference>
<dbReference type="InterPro" id="IPR028096">
    <property type="entry name" value="EfeO_Cupredoxin"/>
</dbReference>
<dbReference type="PROSITE" id="PS00196">
    <property type="entry name" value="COPPER_BLUE"/>
    <property type="match status" value="1"/>
</dbReference>
<evidence type="ECO:0000313" key="5">
    <source>
        <dbReference type="EMBL" id="WRP13666.1"/>
    </source>
</evidence>
<sequence>MKGWRRRQARRRAASALAVGLLLVMATVALAAQQEQVLRVDLQEWQLGFRTVEVQGGRLRVEVVNGGRLHHAFEIRGPVGGAGFTVATETLQPGQRAVLVLELPAGEYEVFCPVPGHAQAGMTGRLVVRAGG</sequence>
<dbReference type="InterPro" id="IPR028871">
    <property type="entry name" value="BlueCu_1_BS"/>
</dbReference>
<dbReference type="PROSITE" id="PS00079">
    <property type="entry name" value="MULTICOPPER_OXIDASE1"/>
    <property type="match status" value="1"/>
</dbReference>
<name>A0ABZ1BMI4_9FIRM</name>
<dbReference type="InterPro" id="IPR033138">
    <property type="entry name" value="Cu_oxidase_CS"/>
</dbReference>
<dbReference type="SUPFAM" id="SSF49503">
    <property type="entry name" value="Cupredoxins"/>
    <property type="match status" value="1"/>
</dbReference>
<feature type="chain" id="PRO_5045230633" evidence="3">
    <location>
        <begin position="32"/>
        <end position="132"/>
    </location>
</feature>
<feature type="domain" description="EfeO-type cupredoxin-like" evidence="4">
    <location>
        <begin position="17"/>
        <end position="119"/>
    </location>
</feature>
<keyword evidence="2" id="KW-0186">Copper</keyword>
<dbReference type="RefSeq" id="WP_324667911.1">
    <property type="nucleotide sequence ID" value="NZ_CP141614.1"/>
</dbReference>
<evidence type="ECO:0000256" key="1">
    <source>
        <dbReference type="ARBA" id="ARBA00022723"/>
    </source>
</evidence>
<feature type="signal peptide" evidence="3">
    <location>
        <begin position="1"/>
        <end position="31"/>
    </location>
</feature>
<organism evidence="5 6">
    <name type="scientific">Geochorda subterranea</name>
    <dbReference type="NCBI Taxonomy" id="3109564"/>
    <lineage>
        <taxon>Bacteria</taxon>
        <taxon>Bacillati</taxon>
        <taxon>Bacillota</taxon>
        <taxon>Limnochordia</taxon>
        <taxon>Limnochordales</taxon>
        <taxon>Geochordaceae</taxon>
        <taxon>Geochorda</taxon>
    </lineage>
</organism>
<reference evidence="6" key="1">
    <citation type="submission" date="2023-12" db="EMBL/GenBank/DDBJ databases">
        <title>Novel isolates from deep terrestrial aquifers shed light on the physiology and ecology of the class Limnochordia.</title>
        <authorList>
            <person name="Karnachuk O.V."/>
            <person name="Lukina A.P."/>
            <person name="Avakyan M.R."/>
            <person name="Kadnikov V."/>
            <person name="Begmatov S."/>
            <person name="Beletsky A.V."/>
            <person name="Mardanov A.V."/>
            <person name="Ravin N.V."/>
        </authorList>
    </citation>
    <scope>NUCLEOTIDE SEQUENCE [LARGE SCALE GENOMIC DNA]</scope>
    <source>
        <strain evidence="6">LN</strain>
    </source>
</reference>
<evidence type="ECO:0000256" key="3">
    <source>
        <dbReference type="SAM" id="SignalP"/>
    </source>
</evidence>
<evidence type="ECO:0000259" key="4">
    <source>
        <dbReference type="Pfam" id="PF13473"/>
    </source>
</evidence>
<keyword evidence="3" id="KW-0732">Signal</keyword>
<gene>
    <name evidence="5" type="ORF">VLY81_09435</name>
</gene>
<dbReference type="Proteomes" id="UP001333102">
    <property type="component" value="Chromosome"/>
</dbReference>
<evidence type="ECO:0000313" key="6">
    <source>
        <dbReference type="Proteomes" id="UP001333102"/>
    </source>
</evidence>
<keyword evidence="1" id="KW-0479">Metal-binding</keyword>
<proteinExistence type="predicted"/>
<evidence type="ECO:0000256" key="2">
    <source>
        <dbReference type="ARBA" id="ARBA00023008"/>
    </source>
</evidence>
<protein>
    <submittedName>
        <fullName evidence="5">Cupredoxin domain-containing protein</fullName>
    </submittedName>
</protein>
<keyword evidence="6" id="KW-1185">Reference proteome</keyword>
<accession>A0ABZ1BMI4</accession>
<dbReference type="Gene3D" id="2.60.40.420">
    <property type="entry name" value="Cupredoxins - blue copper proteins"/>
    <property type="match status" value="1"/>
</dbReference>